<feature type="transmembrane region" description="Helical" evidence="1">
    <location>
        <begin position="329"/>
        <end position="352"/>
    </location>
</feature>
<keyword evidence="1" id="KW-0472">Membrane</keyword>
<comment type="caution">
    <text evidence="3">The sequence shown here is derived from an EMBL/GenBank/DDBJ whole genome shotgun (WGS) entry which is preliminary data.</text>
</comment>
<accession>A0A8B6FMS0</accession>
<dbReference type="Proteomes" id="UP000596742">
    <property type="component" value="Unassembled WGS sequence"/>
</dbReference>
<keyword evidence="1" id="KW-1133">Transmembrane helix</keyword>
<dbReference type="AlphaFoldDB" id="A0A8B6FMS0"/>
<sequence>MLEYGQLFIDTANTCQIRLGGIWTGTPFYRIVDDKCRDGIWNKQTQPEEQTLDKHLAVCADFCTHDDFTYFGITSNICYCYDESHFNNLTIVGDCQTGDCPGNWLETCGVTPNPVVYQKLGDSNDIKCTFDELSVTTEQHQQQTSLIISTTEIPTTFGKDTQESSKFFDWTSTMDYTNVAASMKFSKMETIHSTVDATYKSSITVKGDTNNPHSTETFTVLTSSADDTSTKVTMSSNSLSITESQYVTSSQSTTITEENAYDSKITTATVSSQAVRLPDIAHSTYHTSKITDVSTSSKITEVSTSSTPNELQVNNKEAVAESPSKNYQVMISGSMIGVGILMFTILIFVLLFKACYRKQAKRRRVVKQENFFSSQRENSLYHSDSKIFANMYNFPDG</sequence>
<reference evidence="3" key="1">
    <citation type="submission" date="2018-11" db="EMBL/GenBank/DDBJ databases">
        <authorList>
            <person name="Alioto T."/>
            <person name="Alioto T."/>
        </authorList>
    </citation>
    <scope>NUCLEOTIDE SEQUENCE</scope>
</reference>
<protein>
    <recommendedName>
        <fullName evidence="2">WSC domain-containing protein</fullName>
    </recommendedName>
</protein>
<evidence type="ECO:0000313" key="3">
    <source>
        <dbReference type="EMBL" id="VDI51272.1"/>
    </source>
</evidence>
<keyword evidence="1" id="KW-0812">Transmembrane</keyword>
<evidence type="ECO:0000313" key="4">
    <source>
        <dbReference type="Proteomes" id="UP000596742"/>
    </source>
</evidence>
<proteinExistence type="predicted"/>
<feature type="non-terminal residue" evidence="3">
    <location>
        <position position="1"/>
    </location>
</feature>
<evidence type="ECO:0000259" key="2">
    <source>
        <dbReference type="PROSITE" id="PS51212"/>
    </source>
</evidence>
<name>A0A8B6FMS0_MYTGA</name>
<dbReference type="EMBL" id="UYJE01007039">
    <property type="protein sequence ID" value="VDI51272.1"/>
    <property type="molecule type" value="Genomic_DNA"/>
</dbReference>
<dbReference type="InterPro" id="IPR002889">
    <property type="entry name" value="WSC_carb-bd"/>
</dbReference>
<organism evidence="3 4">
    <name type="scientific">Mytilus galloprovincialis</name>
    <name type="common">Mediterranean mussel</name>
    <dbReference type="NCBI Taxonomy" id="29158"/>
    <lineage>
        <taxon>Eukaryota</taxon>
        <taxon>Metazoa</taxon>
        <taxon>Spiralia</taxon>
        <taxon>Lophotrochozoa</taxon>
        <taxon>Mollusca</taxon>
        <taxon>Bivalvia</taxon>
        <taxon>Autobranchia</taxon>
        <taxon>Pteriomorphia</taxon>
        <taxon>Mytilida</taxon>
        <taxon>Mytiloidea</taxon>
        <taxon>Mytilidae</taxon>
        <taxon>Mytilinae</taxon>
        <taxon>Mytilus</taxon>
    </lineage>
</organism>
<dbReference type="OrthoDB" id="10436518at2759"/>
<keyword evidence="4" id="KW-1185">Reference proteome</keyword>
<gene>
    <name evidence="3" type="ORF">MGAL_10B010902</name>
</gene>
<dbReference type="PROSITE" id="PS51212">
    <property type="entry name" value="WSC"/>
    <property type="match status" value="1"/>
</dbReference>
<evidence type="ECO:0000256" key="1">
    <source>
        <dbReference type="SAM" id="Phobius"/>
    </source>
</evidence>
<feature type="domain" description="WSC" evidence="2">
    <location>
        <begin position="30"/>
        <end position="120"/>
    </location>
</feature>